<comment type="function">
    <text evidence="12">IGPS catalyzes the conversion of PRFAR and glutamine to IGP, AICAR and glutamate. The HisH subunit catalyzes the hydrolysis of glutamine to glutamate and ammonia as part of the synthesis of IGP and AICAR. The resulting ammonia molecule is channeled to the active site of HisF.</text>
</comment>
<dbReference type="Proteomes" id="UP000178797">
    <property type="component" value="Unassembled WGS sequence"/>
</dbReference>
<evidence type="ECO:0000256" key="12">
    <source>
        <dbReference type="HAMAP-Rule" id="MF_00278"/>
    </source>
</evidence>
<dbReference type="AlphaFoldDB" id="A0A1F7S0P4"/>
<dbReference type="InterPro" id="IPR017926">
    <property type="entry name" value="GATASE"/>
</dbReference>
<evidence type="ECO:0000256" key="7">
    <source>
        <dbReference type="ARBA" id="ARBA00022962"/>
    </source>
</evidence>
<evidence type="ECO:0000256" key="10">
    <source>
        <dbReference type="ARBA" id="ARBA00047838"/>
    </source>
</evidence>
<name>A0A1F7S0P4_9BACT</name>
<evidence type="ECO:0000256" key="13">
    <source>
        <dbReference type="PIRSR" id="PIRSR000495-1"/>
    </source>
</evidence>
<dbReference type="EMBL" id="MGDE01000043">
    <property type="protein sequence ID" value="OGL47339.1"/>
    <property type="molecule type" value="Genomic_DNA"/>
</dbReference>
<protein>
    <recommendedName>
        <fullName evidence="12">Imidazole glycerol phosphate synthase subunit HisH</fullName>
        <ecNumber evidence="12">4.3.2.10</ecNumber>
    </recommendedName>
    <alternativeName>
        <fullName evidence="12">IGP synthase glutaminase subunit</fullName>
        <ecNumber evidence="12">3.5.1.2</ecNumber>
    </alternativeName>
    <alternativeName>
        <fullName evidence="12">IGP synthase subunit HisH</fullName>
    </alternativeName>
    <alternativeName>
        <fullName evidence="12">ImGP synthase subunit HisH</fullName>
        <shortName evidence="12">IGPS subunit HisH</shortName>
    </alternativeName>
</protein>
<evidence type="ECO:0000256" key="5">
    <source>
        <dbReference type="ARBA" id="ARBA00022605"/>
    </source>
</evidence>
<accession>A0A1F7S0P4</accession>
<comment type="pathway">
    <text evidence="2 12">Amino-acid biosynthesis; L-histidine biosynthesis; L-histidine from 5-phospho-alpha-D-ribose 1-diphosphate: step 5/9.</text>
</comment>
<proteinExistence type="inferred from homology"/>
<dbReference type="InterPro" id="IPR010139">
    <property type="entry name" value="Imidazole-glycPsynth_HisH"/>
</dbReference>
<keyword evidence="5 12" id="KW-0028">Amino-acid biosynthesis</keyword>
<evidence type="ECO:0000256" key="11">
    <source>
        <dbReference type="ARBA" id="ARBA00049534"/>
    </source>
</evidence>
<feature type="domain" description="Glutamine amidotransferase" evidence="14">
    <location>
        <begin position="4"/>
        <end position="206"/>
    </location>
</feature>
<dbReference type="InterPro" id="IPR029062">
    <property type="entry name" value="Class_I_gatase-like"/>
</dbReference>
<evidence type="ECO:0000256" key="6">
    <source>
        <dbReference type="ARBA" id="ARBA00022801"/>
    </source>
</evidence>
<dbReference type="Gene3D" id="3.40.50.880">
    <property type="match status" value="1"/>
</dbReference>
<dbReference type="NCBIfam" id="TIGR01855">
    <property type="entry name" value="IMP_synth_hisH"/>
    <property type="match status" value="1"/>
</dbReference>
<keyword evidence="9 12" id="KW-0456">Lyase</keyword>
<keyword evidence="7 12" id="KW-0315">Glutamine amidotransferase</keyword>
<evidence type="ECO:0000256" key="4">
    <source>
        <dbReference type="ARBA" id="ARBA00022490"/>
    </source>
</evidence>
<evidence type="ECO:0000313" key="16">
    <source>
        <dbReference type="Proteomes" id="UP000178797"/>
    </source>
</evidence>
<dbReference type="Pfam" id="PF00117">
    <property type="entry name" value="GATase"/>
    <property type="match status" value="1"/>
</dbReference>
<keyword evidence="8 12" id="KW-0368">Histidine biosynthesis</keyword>
<dbReference type="FunFam" id="3.40.50.880:FF:000009">
    <property type="entry name" value="Imidazole glycerol phosphate synthase subunit HisH"/>
    <property type="match status" value="1"/>
</dbReference>
<feature type="active site" evidence="12 13">
    <location>
        <position position="193"/>
    </location>
</feature>
<dbReference type="SUPFAM" id="SSF52317">
    <property type="entry name" value="Class I glutamine amidotransferase-like"/>
    <property type="match status" value="1"/>
</dbReference>
<dbReference type="PANTHER" id="PTHR42701">
    <property type="entry name" value="IMIDAZOLE GLYCEROL PHOSPHATE SYNTHASE SUBUNIT HISH"/>
    <property type="match status" value="1"/>
</dbReference>
<dbReference type="EC" id="4.3.2.10" evidence="12"/>
<evidence type="ECO:0000256" key="2">
    <source>
        <dbReference type="ARBA" id="ARBA00005091"/>
    </source>
</evidence>
<dbReference type="HAMAP" id="MF_00278">
    <property type="entry name" value="HisH"/>
    <property type="match status" value="1"/>
</dbReference>
<dbReference type="GO" id="GO:0005737">
    <property type="term" value="C:cytoplasm"/>
    <property type="evidence" value="ECO:0007669"/>
    <property type="project" value="UniProtKB-SubCell"/>
</dbReference>
<evidence type="ECO:0000256" key="8">
    <source>
        <dbReference type="ARBA" id="ARBA00023102"/>
    </source>
</evidence>
<keyword evidence="6 12" id="KW-0378">Hydrolase</keyword>
<feature type="active site" description="Nucleophile" evidence="12 13">
    <location>
        <position position="79"/>
    </location>
</feature>
<dbReference type="CDD" id="cd01748">
    <property type="entry name" value="GATase1_IGP_Synthase"/>
    <property type="match status" value="1"/>
</dbReference>
<feature type="active site" evidence="12 13">
    <location>
        <position position="191"/>
    </location>
</feature>
<dbReference type="GO" id="GO:0000107">
    <property type="term" value="F:imidazoleglycerol-phosphate synthase activity"/>
    <property type="evidence" value="ECO:0007669"/>
    <property type="project" value="UniProtKB-UniRule"/>
</dbReference>
<comment type="subcellular location">
    <subcellularLocation>
        <location evidence="1 12">Cytoplasm</location>
    </subcellularLocation>
</comment>
<dbReference type="GO" id="GO:0000105">
    <property type="term" value="P:L-histidine biosynthetic process"/>
    <property type="evidence" value="ECO:0007669"/>
    <property type="project" value="UniProtKB-UniRule"/>
</dbReference>
<evidence type="ECO:0000256" key="1">
    <source>
        <dbReference type="ARBA" id="ARBA00004496"/>
    </source>
</evidence>
<organism evidence="15 16">
    <name type="scientific">Candidatus Schekmanbacteria bacterium RBG_16_38_10</name>
    <dbReference type="NCBI Taxonomy" id="1817879"/>
    <lineage>
        <taxon>Bacteria</taxon>
        <taxon>Candidatus Schekmaniibacteriota</taxon>
    </lineage>
</organism>
<dbReference type="PROSITE" id="PS51273">
    <property type="entry name" value="GATASE_TYPE_1"/>
    <property type="match status" value="1"/>
</dbReference>
<sequence length="214" mass="24402">MIAIVDYGMGNLRSVQKAFEKLKFDALITREQKKIENAKAIVLPGVGAFKDCMNNLENLKLVNPIVEGIKKGKPFLGICLGLQLLFSESEEFGLHKGLDIIKGRVQRFPPDLFDLKNENWRLKIPHMGWNRINVLKKTPIYDGINDGSFFYFVHSYYVVPEEIGVTASETDYGIKFVSSIWKDNIFATQFHPEKSQKSGLRILENFGKLVDRGF</sequence>
<dbReference type="PANTHER" id="PTHR42701:SF1">
    <property type="entry name" value="IMIDAZOLE GLYCEROL PHOSPHATE SYNTHASE SUBUNIT HISH"/>
    <property type="match status" value="1"/>
</dbReference>
<dbReference type="PIRSF" id="PIRSF000495">
    <property type="entry name" value="Amidotransf_hisH"/>
    <property type="match status" value="1"/>
</dbReference>
<dbReference type="GO" id="GO:0004359">
    <property type="term" value="F:glutaminase activity"/>
    <property type="evidence" value="ECO:0007669"/>
    <property type="project" value="UniProtKB-EC"/>
</dbReference>
<gene>
    <name evidence="12" type="primary">hisH</name>
    <name evidence="15" type="ORF">A2W05_01930</name>
</gene>
<dbReference type="EC" id="3.5.1.2" evidence="12"/>
<dbReference type="UniPathway" id="UPA00031">
    <property type="reaction ID" value="UER00010"/>
</dbReference>
<keyword evidence="15" id="KW-0808">Transferase</keyword>
<evidence type="ECO:0000256" key="9">
    <source>
        <dbReference type="ARBA" id="ARBA00023239"/>
    </source>
</evidence>
<keyword evidence="4 12" id="KW-0963">Cytoplasm</keyword>
<evidence type="ECO:0000259" key="14">
    <source>
        <dbReference type="Pfam" id="PF00117"/>
    </source>
</evidence>
<comment type="caution">
    <text evidence="15">The sequence shown here is derived from an EMBL/GenBank/DDBJ whole genome shotgun (WGS) entry which is preliminary data.</text>
</comment>
<comment type="subunit">
    <text evidence="3 12">Heterodimer of HisH and HisF.</text>
</comment>
<comment type="catalytic activity">
    <reaction evidence="11 12">
        <text>L-glutamine + H2O = L-glutamate + NH4(+)</text>
        <dbReference type="Rhea" id="RHEA:15889"/>
        <dbReference type="ChEBI" id="CHEBI:15377"/>
        <dbReference type="ChEBI" id="CHEBI:28938"/>
        <dbReference type="ChEBI" id="CHEBI:29985"/>
        <dbReference type="ChEBI" id="CHEBI:58359"/>
        <dbReference type="EC" id="3.5.1.2"/>
    </reaction>
</comment>
<dbReference type="GO" id="GO:0016829">
    <property type="term" value="F:lyase activity"/>
    <property type="evidence" value="ECO:0007669"/>
    <property type="project" value="UniProtKB-KW"/>
</dbReference>
<evidence type="ECO:0000256" key="3">
    <source>
        <dbReference type="ARBA" id="ARBA00011152"/>
    </source>
</evidence>
<evidence type="ECO:0000313" key="15">
    <source>
        <dbReference type="EMBL" id="OGL47339.1"/>
    </source>
</evidence>
<reference evidence="15 16" key="1">
    <citation type="journal article" date="2016" name="Nat. Commun.">
        <title>Thousands of microbial genomes shed light on interconnected biogeochemical processes in an aquifer system.</title>
        <authorList>
            <person name="Anantharaman K."/>
            <person name="Brown C.T."/>
            <person name="Hug L.A."/>
            <person name="Sharon I."/>
            <person name="Castelle C.J."/>
            <person name="Probst A.J."/>
            <person name="Thomas B.C."/>
            <person name="Singh A."/>
            <person name="Wilkins M.J."/>
            <person name="Karaoz U."/>
            <person name="Brodie E.L."/>
            <person name="Williams K.H."/>
            <person name="Hubbard S.S."/>
            <person name="Banfield J.F."/>
        </authorList>
    </citation>
    <scope>NUCLEOTIDE SEQUENCE [LARGE SCALE GENOMIC DNA]</scope>
</reference>
<comment type="catalytic activity">
    <reaction evidence="10 12">
        <text>5-[(5-phospho-1-deoxy-D-ribulos-1-ylimino)methylamino]-1-(5-phospho-beta-D-ribosyl)imidazole-4-carboxamide + L-glutamine = D-erythro-1-(imidazol-4-yl)glycerol 3-phosphate + 5-amino-1-(5-phospho-beta-D-ribosyl)imidazole-4-carboxamide + L-glutamate + H(+)</text>
        <dbReference type="Rhea" id="RHEA:24793"/>
        <dbReference type="ChEBI" id="CHEBI:15378"/>
        <dbReference type="ChEBI" id="CHEBI:29985"/>
        <dbReference type="ChEBI" id="CHEBI:58278"/>
        <dbReference type="ChEBI" id="CHEBI:58359"/>
        <dbReference type="ChEBI" id="CHEBI:58475"/>
        <dbReference type="ChEBI" id="CHEBI:58525"/>
        <dbReference type="EC" id="4.3.2.10"/>
    </reaction>
</comment>